<dbReference type="Proteomes" id="UP000620266">
    <property type="component" value="Unassembled WGS sequence"/>
</dbReference>
<reference evidence="3" key="2">
    <citation type="submission" date="2020-09" db="EMBL/GenBank/DDBJ databases">
        <authorList>
            <person name="Sun Q."/>
            <person name="Sedlacek I."/>
        </authorList>
    </citation>
    <scope>NUCLEOTIDE SEQUENCE</scope>
    <source>
        <strain evidence="3">CCM 7086</strain>
    </source>
</reference>
<proteinExistence type="predicted"/>
<dbReference type="RefSeq" id="WP_188396224.1">
    <property type="nucleotide sequence ID" value="NZ_BMCG01000004.1"/>
</dbReference>
<evidence type="ECO:0000313" key="3">
    <source>
        <dbReference type="EMBL" id="GGC11728.1"/>
    </source>
</evidence>
<dbReference type="InterPro" id="IPR051599">
    <property type="entry name" value="Cell_Envelope_Assoc"/>
</dbReference>
<evidence type="ECO:0000313" key="4">
    <source>
        <dbReference type="Proteomes" id="UP000620266"/>
    </source>
</evidence>
<organism evidence="3 4">
    <name type="scientific">Oxalicibacterium flavum</name>
    <dbReference type="NCBI Taxonomy" id="179467"/>
    <lineage>
        <taxon>Bacteria</taxon>
        <taxon>Pseudomonadati</taxon>
        <taxon>Pseudomonadota</taxon>
        <taxon>Betaproteobacteria</taxon>
        <taxon>Burkholderiales</taxon>
        <taxon>Oxalobacteraceae</taxon>
        <taxon>Oxalicibacterium</taxon>
    </lineage>
</organism>
<feature type="transmembrane region" description="Helical" evidence="1">
    <location>
        <begin position="6"/>
        <end position="31"/>
    </location>
</feature>
<keyword evidence="1" id="KW-1133">Transmembrane helix</keyword>
<protein>
    <submittedName>
        <fullName evidence="3">Membrane protein</fullName>
    </submittedName>
</protein>
<sequence>MSNGWLINTLLGAVLLPPLNLLLLCALGFALRRRWPRTGLAVSLGALVLLALLSTRPVASLLARPLEQDSAPLLLPYRGDAQAIVVLGGGRLGNAPEYAGADTPNPATLRRLRYAATLHRATGLPLLVTGGSPEGAPASEAQIMARSLREDFGVAVRWEEGDSDNTADNAVHSAVILQRHDMTHVLLVTDAIHMPRALQVFARTGLRITPAPTSFLTADQALPADYVPRARWLAQSSYALHEWIGMGWYRLRHRTP</sequence>
<dbReference type="CDD" id="cd06259">
    <property type="entry name" value="YdcF-like"/>
    <property type="match status" value="1"/>
</dbReference>
<dbReference type="InterPro" id="IPR014729">
    <property type="entry name" value="Rossmann-like_a/b/a_fold"/>
</dbReference>
<dbReference type="GO" id="GO:0043164">
    <property type="term" value="P:Gram-negative-bacterium-type cell wall biogenesis"/>
    <property type="evidence" value="ECO:0007669"/>
    <property type="project" value="TreeGrafter"/>
</dbReference>
<feature type="domain" description="DUF218" evidence="2">
    <location>
        <begin position="82"/>
        <end position="245"/>
    </location>
</feature>
<gene>
    <name evidence="3" type="ORF">GCM10007205_21080</name>
</gene>
<dbReference type="EMBL" id="BMCG01000004">
    <property type="protein sequence ID" value="GGC11728.1"/>
    <property type="molecule type" value="Genomic_DNA"/>
</dbReference>
<dbReference type="Pfam" id="PF02698">
    <property type="entry name" value="DUF218"/>
    <property type="match status" value="1"/>
</dbReference>
<dbReference type="Gene3D" id="3.40.50.620">
    <property type="entry name" value="HUPs"/>
    <property type="match status" value="1"/>
</dbReference>
<dbReference type="GO" id="GO:0000270">
    <property type="term" value="P:peptidoglycan metabolic process"/>
    <property type="evidence" value="ECO:0007669"/>
    <property type="project" value="TreeGrafter"/>
</dbReference>
<dbReference type="PANTHER" id="PTHR30336">
    <property type="entry name" value="INNER MEMBRANE PROTEIN, PROBABLE PERMEASE"/>
    <property type="match status" value="1"/>
</dbReference>
<feature type="transmembrane region" description="Helical" evidence="1">
    <location>
        <begin position="38"/>
        <end position="55"/>
    </location>
</feature>
<keyword evidence="1" id="KW-0812">Transmembrane</keyword>
<dbReference type="InterPro" id="IPR003848">
    <property type="entry name" value="DUF218"/>
</dbReference>
<comment type="caution">
    <text evidence="3">The sequence shown here is derived from an EMBL/GenBank/DDBJ whole genome shotgun (WGS) entry which is preliminary data.</text>
</comment>
<evidence type="ECO:0000259" key="2">
    <source>
        <dbReference type="Pfam" id="PF02698"/>
    </source>
</evidence>
<evidence type="ECO:0000256" key="1">
    <source>
        <dbReference type="SAM" id="Phobius"/>
    </source>
</evidence>
<dbReference type="AlphaFoldDB" id="A0A8J2UMG6"/>
<keyword evidence="4" id="KW-1185">Reference proteome</keyword>
<accession>A0A8J2UMG6</accession>
<dbReference type="GO" id="GO:0005886">
    <property type="term" value="C:plasma membrane"/>
    <property type="evidence" value="ECO:0007669"/>
    <property type="project" value="TreeGrafter"/>
</dbReference>
<reference evidence="3" key="1">
    <citation type="journal article" date="2014" name="Int. J. Syst. Evol. Microbiol.">
        <title>Complete genome sequence of Corynebacterium casei LMG S-19264T (=DSM 44701T), isolated from a smear-ripened cheese.</title>
        <authorList>
            <consortium name="US DOE Joint Genome Institute (JGI-PGF)"/>
            <person name="Walter F."/>
            <person name="Albersmeier A."/>
            <person name="Kalinowski J."/>
            <person name="Ruckert C."/>
        </authorList>
    </citation>
    <scope>NUCLEOTIDE SEQUENCE</scope>
    <source>
        <strain evidence="3">CCM 7086</strain>
    </source>
</reference>
<dbReference type="PANTHER" id="PTHR30336:SF4">
    <property type="entry name" value="ENVELOPE BIOGENESIS FACTOR ELYC"/>
    <property type="match status" value="1"/>
</dbReference>
<name>A0A8J2UMG6_9BURK</name>
<keyword evidence="1" id="KW-0472">Membrane</keyword>